<reference evidence="1" key="1">
    <citation type="journal article" date="2023" name="J. Vet. Diagn. Invest.">
        <title>Oxytetracycline-resistant Paenibacillus larvae identified in commercial beekeeping operations in Saskatchewan using pooled honey sampling.</title>
        <authorList>
            <person name="Obshta O."/>
            <person name="Zabrodski M.W."/>
            <person name="Soomro T."/>
            <person name="Wilson G."/>
            <person name="Masood F."/>
            <person name="Thebeau J."/>
            <person name="Silva M.C.B."/>
            <person name="Biganski S."/>
            <person name="Kozii I.V."/>
            <person name="Koziy R.V."/>
            <person name="Raza M.F."/>
            <person name="Jose M.S."/>
            <person name="Simko E."/>
            <person name="Wood S.C."/>
        </authorList>
    </citation>
    <scope>NUCLEOTIDE SEQUENCE</scope>
    <source>
        <strain evidence="1">PL001</strain>
    </source>
</reference>
<evidence type="ECO:0000313" key="3">
    <source>
        <dbReference type="Proteomes" id="UP001259239"/>
    </source>
</evidence>
<evidence type="ECO:0000313" key="1">
    <source>
        <dbReference type="EMBL" id="MDT2252535.1"/>
    </source>
</evidence>
<dbReference type="EMBL" id="JARQGV010000004">
    <property type="protein sequence ID" value="MDT2253327.1"/>
    <property type="molecule type" value="Genomic_DNA"/>
</dbReference>
<evidence type="ECO:0008006" key="4">
    <source>
        <dbReference type="Google" id="ProtNLM"/>
    </source>
</evidence>
<name>A0AAP5JVX5_9BACL</name>
<gene>
    <name evidence="1" type="ORF">P7H09_15045</name>
    <name evidence="2" type="ORF">P7H09_19290</name>
</gene>
<protein>
    <recommendedName>
        <fullName evidence="4">Phage major tail protein, phi13 family</fullName>
    </recommendedName>
</protein>
<dbReference type="AlphaFoldDB" id="A0AAP5JVX5"/>
<comment type="caution">
    <text evidence="1">The sequence shown here is derived from an EMBL/GenBank/DDBJ whole genome shotgun (WGS) entry which is preliminary data.</text>
</comment>
<reference evidence="1" key="2">
    <citation type="submission" date="2023-03" db="EMBL/GenBank/DDBJ databases">
        <authorList>
            <person name="Obshta O."/>
            <person name="Zabrodski M.W."/>
            <person name="Soomro T."/>
            <person name="Wilson G."/>
            <person name="Masood F."/>
            <person name="Thebeau J."/>
            <person name="Bezerra Da Silva M.C."/>
            <person name="Raza F."/>
            <person name="Biganski S."/>
            <person name="Jose M."/>
            <person name="Camilli M."/>
            <person name="Kozii I.V."/>
            <person name="Kozii R.V."/>
            <person name="Simko E."/>
            <person name="Wood S.C."/>
        </authorList>
    </citation>
    <scope>NUCLEOTIDE SEQUENCE</scope>
    <source>
        <strain evidence="1">PL001</strain>
    </source>
</reference>
<sequence>MEKMFKLPLGPAIVEFGTGDDKVIFDITKGGIVFTANTETKDVTVDQYGKTPTDKIIESRTAKVTVPFALYDLDRLAKVMPNATYVSSGEGPNAKKKIEVTVSTGFSLSSIAKPLVIKPIDPNATANDWITIFRAVPTADPEYTYDSDKERIVKIEFEGLAYLSKGGKLYVMGDETATPAAAGKAVSGK</sequence>
<organism evidence="1 3">
    <name type="scientific">Paenibacillus larvae</name>
    <dbReference type="NCBI Taxonomy" id="1464"/>
    <lineage>
        <taxon>Bacteria</taxon>
        <taxon>Bacillati</taxon>
        <taxon>Bacillota</taxon>
        <taxon>Bacilli</taxon>
        <taxon>Bacillales</taxon>
        <taxon>Paenibacillaceae</taxon>
        <taxon>Paenibacillus</taxon>
    </lineage>
</organism>
<dbReference type="RefSeq" id="WP_036654638.1">
    <property type="nucleotide sequence ID" value="NZ_CBCRXL010000029.1"/>
</dbReference>
<dbReference type="EMBL" id="JARQGV010000004">
    <property type="protein sequence ID" value="MDT2252535.1"/>
    <property type="molecule type" value="Genomic_DNA"/>
</dbReference>
<dbReference type="Proteomes" id="UP001259239">
    <property type="component" value="Unassembled WGS sequence"/>
</dbReference>
<evidence type="ECO:0000313" key="2">
    <source>
        <dbReference type="EMBL" id="MDT2253327.1"/>
    </source>
</evidence>
<accession>A0AAP5JVX5</accession>
<proteinExistence type="predicted"/>